<reference evidence="1" key="1">
    <citation type="submission" date="2024-05" db="EMBL/GenBank/DDBJ databases">
        <title>Genome sequencing of novel strain.</title>
        <authorList>
            <person name="Ganbat D."/>
            <person name="Ganbat S."/>
            <person name="Lee S.-J."/>
        </authorList>
    </citation>
    <scope>NUCLEOTIDE SEQUENCE</scope>
    <source>
        <strain evidence="1">SMD15-11</strain>
    </source>
</reference>
<dbReference type="EMBL" id="CP154858">
    <property type="protein sequence ID" value="XDT72289.1"/>
    <property type="molecule type" value="Genomic_DNA"/>
</dbReference>
<evidence type="ECO:0008006" key="2">
    <source>
        <dbReference type="Google" id="ProtNLM"/>
    </source>
</evidence>
<dbReference type="RefSeq" id="WP_369601300.1">
    <property type="nucleotide sequence ID" value="NZ_CP154858.1"/>
</dbReference>
<gene>
    <name evidence="1" type="ORF">AAIA72_16060</name>
</gene>
<dbReference type="KEGG" id="tcd:AAIA72_16060"/>
<organism evidence="1">
    <name type="scientific">Thermohahella caldifontis</name>
    <dbReference type="NCBI Taxonomy" id="3142973"/>
    <lineage>
        <taxon>Bacteria</taxon>
        <taxon>Pseudomonadati</taxon>
        <taxon>Pseudomonadota</taxon>
        <taxon>Gammaproteobacteria</taxon>
        <taxon>Oceanospirillales</taxon>
        <taxon>Hahellaceae</taxon>
        <taxon>Thermohahella</taxon>
    </lineage>
</organism>
<dbReference type="AlphaFoldDB" id="A0AB39UWA9"/>
<proteinExistence type="predicted"/>
<name>A0AB39UWA9_9GAMM</name>
<evidence type="ECO:0000313" key="1">
    <source>
        <dbReference type="EMBL" id="XDT72289.1"/>
    </source>
</evidence>
<accession>A0AB39UWA9</accession>
<sequence length="90" mass="10407">MWEITQKPWHVANPEKICISVRNSDTGDEMTFCITNIAANDSFGVPDTPENAEDQLLKHLQRLADLAFHKKQEDPDWDTIISKDLRNWLV</sequence>
<protein>
    <recommendedName>
        <fullName evidence="2">DUF1488 family protein</fullName>
    </recommendedName>
</protein>